<protein>
    <submittedName>
        <fullName evidence="4">Ankyrin</fullName>
    </submittedName>
</protein>
<evidence type="ECO:0000313" key="5">
    <source>
        <dbReference type="Proteomes" id="UP000235786"/>
    </source>
</evidence>
<evidence type="ECO:0000256" key="1">
    <source>
        <dbReference type="ARBA" id="ARBA00022737"/>
    </source>
</evidence>
<gene>
    <name evidence="4" type="ORF">L207DRAFT_392369</name>
</gene>
<dbReference type="Proteomes" id="UP000235786">
    <property type="component" value="Unassembled WGS sequence"/>
</dbReference>
<sequence>DPGNALCQAAALGDHQILELLLKYGANVNVESGTIGSPLKASLELGHLEIAQTLLQHGAAPNVSAEISSSSALSLAAGHGFTELVMSLISSGADVIRDNFALAAATKSGHASLCKFLIDAGAPIDGISKHGTALQIAAYLGHVEIAKLLLDRGA</sequence>
<dbReference type="EMBL" id="KZ613955">
    <property type="protein sequence ID" value="PMD33852.1"/>
    <property type="molecule type" value="Genomic_DNA"/>
</dbReference>
<dbReference type="PROSITE" id="PS50297">
    <property type="entry name" value="ANK_REP_REGION"/>
    <property type="match status" value="2"/>
</dbReference>
<dbReference type="STRING" id="1149755.A0A2J6R5Q9"/>
<feature type="repeat" description="ANK" evidence="3">
    <location>
        <begin position="1"/>
        <end position="33"/>
    </location>
</feature>
<reference evidence="4 5" key="1">
    <citation type="submission" date="2016-04" db="EMBL/GenBank/DDBJ databases">
        <title>A degradative enzymes factory behind the ericoid mycorrhizal symbiosis.</title>
        <authorList>
            <consortium name="DOE Joint Genome Institute"/>
            <person name="Martino E."/>
            <person name="Morin E."/>
            <person name="Grelet G."/>
            <person name="Kuo A."/>
            <person name="Kohler A."/>
            <person name="Daghino S."/>
            <person name="Barry K."/>
            <person name="Choi C."/>
            <person name="Cichocki N."/>
            <person name="Clum A."/>
            <person name="Copeland A."/>
            <person name="Hainaut M."/>
            <person name="Haridas S."/>
            <person name="Labutti K."/>
            <person name="Lindquist E."/>
            <person name="Lipzen A."/>
            <person name="Khouja H.-R."/>
            <person name="Murat C."/>
            <person name="Ohm R."/>
            <person name="Olson A."/>
            <person name="Spatafora J."/>
            <person name="Veneault-Fourrey C."/>
            <person name="Henrissat B."/>
            <person name="Grigoriev I."/>
            <person name="Martin F."/>
            <person name="Perotto S."/>
        </authorList>
    </citation>
    <scope>NUCLEOTIDE SEQUENCE [LARGE SCALE GENOMIC DNA]</scope>
    <source>
        <strain evidence="4 5">F</strain>
    </source>
</reference>
<feature type="repeat" description="ANK" evidence="3">
    <location>
        <begin position="129"/>
        <end position="154"/>
    </location>
</feature>
<dbReference type="OrthoDB" id="194358at2759"/>
<dbReference type="InterPro" id="IPR036770">
    <property type="entry name" value="Ankyrin_rpt-contain_sf"/>
</dbReference>
<evidence type="ECO:0000313" key="4">
    <source>
        <dbReference type="EMBL" id="PMD33852.1"/>
    </source>
</evidence>
<dbReference type="InterPro" id="IPR002110">
    <property type="entry name" value="Ankyrin_rpt"/>
</dbReference>
<keyword evidence="2 3" id="KW-0040">ANK repeat</keyword>
<evidence type="ECO:0000256" key="2">
    <source>
        <dbReference type="ARBA" id="ARBA00023043"/>
    </source>
</evidence>
<keyword evidence="5" id="KW-1185">Reference proteome</keyword>
<dbReference type="SUPFAM" id="SSF48403">
    <property type="entry name" value="Ankyrin repeat"/>
    <property type="match status" value="1"/>
</dbReference>
<dbReference type="Gene3D" id="1.25.40.20">
    <property type="entry name" value="Ankyrin repeat-containing domain"/>
    <property type="match status" value="2"/>
</dbReference>
<proteinExistence type="predicted"/>
<feature type="non-terminal residue" evidence="4">
    <location>
        <position position="1"/>
    </location>
</feature>
<dbReference type="Pfam" id="PF12796">
    <property type="entry name" value="Ank_2"/>
    <property type="match status" value="2"/>
</dbReference>
<organism evidence="4 5">
    <name type="scientific">Hyaloscypha variabilis (strain UAMH 11265 / GT02V1 / F)</name>
    <name type="common">Meliniomyces variabilis</name>
    <dbReference type="NCBI Taxonomy" id="1149755"/>
    <lineage>
        <taxon>Eukaryota</taxon>
        <taxon>Fungi</taxon>
        <taxon>Dikarya</taxon>
        <taxon>Ascomycota</taxon>
        <taxon>Pezizomycotina</taxon>
        <taxon>Leotiomycetes</taxon>
        <taxon>Helotiales</taxon>
        <taxon>Hyaloscyphaceae</taxon>
        <taxon>Hyaloscypha</taxon>
        <taxon>Hyaloscypha variabilis</taxon>
    </lineage>
</organism>
<dbReference type="PROSITE" id="PS50088">
    <property type="entry name" value="ANK_REPEAT"/>
    <property type="match status" value="3"/>
</dbReference>
<keyword evidence="1" id="KW-0677">Repeat</keyword>
<dbReference type="SMART" id="SM00248">
    <property type="entry name" value="ANK"/>
    <property type="match status" value="5"/>
</dbReference>
<dbReference type="AlphaFoldDB" id="A0A2J6R5Q9"/>
<feature type="non-terminal residue" evidence="4">
    <location>
        <position position="154"/>
    </location>
</feature>
<dbReference type="PANTHER" id="PTHR24198">
    <property type="entry name" value="ANKYRIN REPEAT AND PROTEIN KINASE DOMAIN-CONTAINING PROTEIN"/>
    <property type="match status" value="1"/>
</dbReference>
<name>A0A2J6R5Q9_HYAVF</name>
<feature type="repeat" description="ANK" evidence="3">
    <location>
        <begin position="68"/>
        <end position="100"/>
    </location>
</feature>
<dbReference type="PANTHER" id="PTHR24198:SF194">
    <property type="entry name" value="INVERSIN-A"/>
    <property type="match status" value="1"/>
</dbReference>
<evidence type="ECO:0000256" key="3">
    <source>
        <dbReference type="PROSITE-ProRule" id="PRU00023"/>
    </source>
</evidence>
<accession>A0A2J6R5Q9</accession>